<reference evidence="3 4" key="1">
    <citation type="journal article" date="2024" name="Nat. Commun.">
        <title>Phylogenomics reveals the evolutionary origins of lichenization in chlorophyte algae.</title>
        <authorList>
            <person name="Puginier C."/>
            <person name="Libourel C."/>
            <person name="Otte J."/>
            <person name="Skaloud P."/>
            <person name="Haon M."/>
            <person name="Grisel S."/>
            <person name="Petersen M."/>
            <person name="Berrin J.G."/>
            <person name="Delaux P.M."/>
            <person name="Dal Grande F."/>
            <person name="Keller J."/>
        </authorList>
    </citation>
    <scope>NUCLEOTIDE SEQUENCE [LARGE SCALE GENOMIC DNA]</scope>
    <source>
        <strain evidence="3 4">SAG 216-7</strain>
    </source>
</reference>
<dbReference type="Proteomes" id="UP001491310">
    <property type="component" value="Unassembled WGS sequence"/>
</dbReference>
<proteinExistence type="predicted"/>
<evidence type="ECO:0000256" key="1">
    <source>
        <dbReference type="SAM" id="Phobius"/>
    </source>
</evidence>
<accession>A0ABR2YYZ4</accession>
<evidence type="ECO:0000313" key="3">
    <source>
        <dbReference type="EMBL" id="KAK9916615.1"/>
    </source>
</evidence>
<dbReference type="PANTHER" id="PTHR19353:SF73">
    <property type="entry name" value="FATTY ACID DESATURASE"/>
    <property type="match status" value="1"/>
</dbReference>
<dbReference type="InterPro" id="IPR005804">
    <property type="entry name" value="FA_desaturase_dom"/>
</dbReference>
<dbReference type="Pfam" id="PF00487">
    <property type="entry name" value="FA_desaturase"/>
    <property type="match status" value="1"/>
</dbReference>
<comment type="caution">
    <text evidence="3">The sequence shown here is derived from an EMBL/GenBank/DDBJ whole genome shotgun (WGS) entry which is preliminary data.</text>
</comment>
<feature type="transmembrane region" description="Helical" evidence="1">
    <location>
        <begin position="35"/>
        <end position="57"/>
    </location>
</feature>
<protein>
    <recommendedName>
        <fullName evidence="2">Fatty acid desaturase domain-containing protein</fullName>
    </recommendedName>
</protein>
<feature type="transmembrane region" description="Helical" evidence="1">
    <location>
        <begin position="165"/>
        <end position="183"/>
    </location>
</feature>
<dbReference type="PANTHER" id="PTHR19353">
    <property type="entry name" value="FATTY ACID DESATURASE 2"/>
    <property type="match status" value="1"/>
</dbReference>
<dbReference type="InterPro" id="IPR012171">
    <property type="entry name" value="Fatty_acid_desaturase"/>
</dbReference>
<feature type="domain" description="Fatty acid desaturase" evidence="2">
    <location>
        <begin position="60"/>
        <end position="339"/>
    </location>
</feature>
<keyword evidence="1" id="KW-1133">Transmembrane helix</keyword>
<keyword evidence="1" id="KW-0472">Membrane</keyword>
<organism evidence="3 4">
    <name type="scientific">Coccomyxa subellipsoidea</name>
    <dbReference type="NCBI Taxonomy" id="248742"/>
    <lineage>
        <taxon>Eukaryota</taxon>
        <taxon>Viridiplantae</taxon>
        <taxon>Chlorophyta</taxon>
        <taxon>core chlorophytes</taxon>
        <taxon>Trebouxiophyceae</taxon>
        <taxon>Trebouxiophyceae incertae sedis</taxon>
        <taxon>Coccomyxaceae</taxon>
        <taxon>Coccomyxa</taxon>
    </lineage>
</organism>
<keyword evidence="1" id="KW-0812">Transmembrane</keyword>
<feature type="transmembrane region" description="Helical" evidence="1">
    <location>
        <begin position="249"/>
        <end position="269"/>
    </location>
</feature>
<evidence type="ECO:0000259" key="2">
    <source>
        <dbReference type="Pfam" id="PF00487"/>
    </source>
</evidence>
<dbReference type="EMBL" id="JALJOT010000003">
    <property type="protein sequence ID" value="KAK9916615.1"/>
    <property type="molecule type" value="Genomic_DNA"/>
</dbReference>
<evidence type="ECO:0000313" key="4">
    <source>
        <dbReference type="Proteomes" id="UP001491310"/>
    </source>
</evidence>
<sequence>MVFHLSEVGPIADIKQNVKEVKAHVAKFSKPDLYLAIRTLVITAVLYAGFYAGFPYYSKNWALWSLAVFMRAGLNVRIFIIFHDCCHGNFFKSSLANMLVGRLTGSLQFTSWTGWGKVHNTDHHIHYGKDDHALVEWGATVIWTKQEWDSYSLPRKIFLRIAKDPVLFFAFIPPFIFLLTGVHNNKMPMIDWMVPSQPKFSFTPMAPIDRVLPTLFPALQACTLSPCLKTQKKLLMIYAGYAMFGKSYLWFELAFNTLGSIFGFILFHWQHYANVPNMYFGIPKDEHERDLASLMGSTFQYVPEWYKWATFGIEYHHIHHFSTKVPSYQLRPCHDTAPPGMWRYIKYLDFKTELQSLLLVMWNPEKHRFESFPELNWLLGFKDTDTPAVSLKIAKEE</sequence>
<name>A0ABR2YYZ4_9CHLO</name>
<gene>
    <name evidence="3" type="ORF">WJX75_004908</name>
</gene>
<keyword evidence="4" id="KW-1185">Reference proteome</keyword>